<dbReference type="EMBL" id="BDQA01000270">
    <property type="protein sequence ID" value="GBH21712.1"/>
    <property type="molecule type" value="Genomic_RNA"/>
</dbReference>
<evidence type="ECO:0000313" key="2">
    <source>
        <dbReference type="EMBL" id="GBH21712.1"/>
    </source>
</evidence>
<reference evidence="2" key="1">
    <citation type="submission" date="2017-04" db="EMBL/GenBank/DDBJ databases">
        <title>Unveiling RNA virosphere associated with marine microorganisms.</title>
        <authorList>
            <person name="Urayama S."/>
            <person name="Takaki Y."/>
            <person name="Nishi S."/>
            <person name="Yoshida Y."/>
            <person name="Deguchi S."/>
            <person name="Takai K."/>
            <person name="Nunoura T."/>
        </authorList>
    </citation>
    <scope>NUCLEOTIDE SEQUENCE</scope>
</reference>
<accession>A0A2V0RJW6</accession>
<keyword evidence="1" id="KW-0175">Coiled coil</keyword>
<proteinExistence type="predicted"/>
<comment type="caution">
    <text evidence="2">The sequence shown here is derived from an EMBL/GenBank/DDBJ whole genome shotgun (WGS) entry which is preliminary data.</text>
</comment>
<sequence>MPIAAPKQKDSSELSPDRLAQVLSQLSTAQWTTSTPVDQISTYKARAIRATRIQTFGPTSGSDQVLMTGRLTANSEGQPRILGTAVHRLSAEGKRLMKELPPIQITHRSRPAGLMSNRLQLNELNRRVDRAKENAELLRYISLPPSIAEEIVSIKKDACLKRLKLDKPTLTKYIKEHEKSSIIPGLKWGQLDPDDSSFWTEYFDTIKGYAEEKFFSGESYNDPFNFGSRQRADQQVEPGDTVYELDVTRTRIVMFTPAMSSLFAFMPDKAGFYDEVLSGAMNVMKINDHFITPMNHGGEVYGAASEALRNNEDVIICLGDDINIFRDGTQLAYDGVNWETQVGTILGEPFHGTKTYFGGMYHVPSGVFDTSLDDTLASMWVYSQHRDMMRDGVEIPGIMERETMDESTNFMLGMAYAYDPERPRLQGLKLTMDKSDAAVPLPTGRHLELVSKKPEDEKERWYLGYHGTTPTGGTLLDFLMDIKPEDFRGGEVADLIERGTLELP</sequence>
<name>A0A2V0RJW6_9ZZZZ</name>
<evidence type="ECO:0000256" key="1">
    <source>
        <dbReference type="SAM" id="Coils"/>
    </source>
</evidence>
<dbReference type="AlphaFoldDB" id="A0A2V0RJW6"/>
<organism evidence="2">
    <name type="scientific">viral metagenome</name>
    <dbReference type="NCBI Taxonomy" id="1070528"/>
    <lineage>
        <taxon>unclassified sequences</taxon>
        <taxon>metagenomes</taxon>
        <taxon>organismal metagenomes</taxon>
    </lineage>
</organism>
<feature type="coiled-coil region" evidence="1">
    <location>
        <begin position="114"/>
        <end position="141"/>
    </location>
</feature>
<protein>
    <submittedName>
        <fullName evidence="2">Uncharacterized protein</fullName>
    </submittedName>
</protein>